<keyword evidence="2" id="KW-1185">Reference proteome</keyword>
<proteinExistence type="predicted"/>
<reference evidence="1" key="1">
    <citation type="submission" date="2023-01" db="EMBL/GenBank/DDBJ databases">
        <title>Genome assembly of the deep-sea coral Lophelia pertusa.</title>
        <authorList>
            <person name="Herrera S."/>
            <person name="Cordes E."/>
        </authorList>
    </citation>
    <scope>NUCLEOTIDE SEQUENCE</scope>
    <source>
        <strain evidence="1">USNM1676648</strain>
        <tissue evidence="1">Polyp</tissue>
    </source>
</reference>
<gene>
    <name evidence="1" type="ORF">OS493_033051</name>
</gene>
<evidence type="ECO:0000313" key="1">
    <source>
        <dbReference type="EMBL" id="KAJ7382765.1"/>
    </source>
</evidence>
<dbReference type="OrthoDB" id="8251006at2759"/>
<dbReference type="EMBL" id="MU825915">
    <property type="protein sequence ID" value="KAJ7382765.1"/>
    <property type="molecule type" value="Genomic_DNA"/>
</dbReference>
<dbReference type="InterPro" id="IPR029034">
    <property type="entry name" value="Cystine-knot_cytokine"/>
</dbReference>
<dbReference type="AlphaFoldDB" id="A0A9W9ZK09"/>
<accession>A0A9W9ZK09</accession>
<evidence type="ECO:0000313" key="2">
    <source>
        <dbReference type="Proteomes" id="UP001163046"/>
    </source>
</evidence>
<dbReference type="Gene3D" id="2.10.90.10">
    <property type="entry name" value="Cystine-knot cytokines"/>
    <property type="match status" value="1"/>
</dbReference>
<organism evidence="1 2">
    <name type="scientific">Desmophyllum pertusum</name>
    <dbReference type="NCBI Taxonomy" id="174260"/>
    <lineage>
        <taxon>Eukaryota</taxon>
        <taxon>Metazoa</taxon>
        <taxon>Cnidaria</taxon>
        <taxon>Anthozoa</taxon>
        <taxon>Hexacorallia</taxon>
        <taxon>Scleractinia</taxon>
        <taxon>Caryophylliina</taxon>
        <taxon>Caryophylliidae</taxon>
        <taxon>Desmophyllum</taxon>
    </lineage>
</organism>
<comment type="caution">
    <text evidence="1">The sequence shown here is derived from an EMBL/GenBank/DDBJ whole genome shotgun (WGS) entry which is preliminary data.</text>
</comment>
<sequence>MNGVHLRTTSFMLAIKHTCRERKFKLRTCGHPCLKIDQKPENGGEYKRLRRRPHRSFNTDRRATKISYQKSMKSQTLLLQATLLLVLVACQVLAAKYYGIHKEVCEPASLPVTIKVLNCQAREVNLKQCAGTCLSVHSYNDKTCGCCKPIKKEPVEVEIICGGYRKNHKVYEHYIDHIPNMYVPTLHQPSTELVPTLYQPCTFYQPAPSLYQTCTNPKYSVPKLYHCTDPVPIRYQPCKNAVPTLYQPCTNPAPTLSNLYQPCTNAAPTLYQPCTNLTLPKCANPVL</sequence>
<name>A0A9W9ZK09_9CNID</name>
<protein>
    <submittedName>
        <fullName evidence="1">Uncharacterized protein</fullName>
    </submittedName>
</protein>
<dbReference type="Proteomes" id="UP001163046">
    <property type="component" value="Unassembled WGS sequence"/>
</dbReference>